<dbReference type="InterPro" id="IPR028005">
    <property type="entry name" value="AcTrfase_ESCO_Znf_dom"/>
</dbReference>
<dbReference type="CDD" id="cd04301">
    <property type="entry name" value="NAT_SF"/>
    <property type="match status" value="1"/>
</dbReference>
<proteinExistence type="predicted"/>
<dbReference type="Pfam" id="PF13878">
    <property type="entry name" value="zf-C2H2_3"/>
    <property type="match status" value="1"/>
</dbReference>
<evidence type="ECO:0000313" key="2">
    <source>
        <dbReference type="EMBL" id="MDP9838644.1"/>
    </source>
</evidence>
<dbReference type="InterPro" id="IPR016181">
    <property type="entry name" value="Acyl_CoA_acyltransferase"/>
</dbReference>
<dbReference type="SUPFAM" id="SSF55729">
    <property type="entry name" value="Acyl-CoA N-acyltransferases (Nat)"/>
    <property type="match status" value="1"/>
</dbReference>
<keyword evidence="3" id="KW-1185">Reference proteome</keyword>
<accession>A0ABT9PY30</accession>
<evidence type="ECO:0000259" key="1">
    <source>
        <dbReference type="Pfam" id="PF13878"/>
    </source>
</evidence>
<name>A0ABT9PY30_9HYPH</name>
<gene>
    <name evidence="2" type="ORF">J2T09_003416</name>
</gene>
<evidence type="ECO:0000313" key="3">
    <source>
        <dbReference type="Proteomes" id="UP001241472"/>
    </source>
</evidence>
<feature type="domain" description="N-acetyltransferase ESCO zinc-finger" evidence="1">
    <location>
        <begin position="203"/>
        <end position="230"/>
    </location>
</feature>
<sequence>MEPEKIEALWRALQGPLPKSSVIPRSIEDSLVESGWVSDTEFEDILFALDRRTDPPAVVDPAEVARLLEIPHRSVYPRPQRRTDDVTGFRKVAATDAAAVLIWLERLGFRIDVSSLCNRLKNSIAGRSYLTDEEISVHFYDDNRHRTAPVSIVAPHRSWRGMQLAKIRTEAGYRIEYQTDDDGVPLSLSVYAPRYRKPPPTQSVTCPDCAMTYVRGSPLDEREHRKSHRRWAAVINPKPHGRLVEAIERDVDAVWVDAHSPKWKRQEVYERARLFRRELGYDFVQWSVERDPDAVGFLFADEGGKIVGACSFRAQPNGRGRPWRLDWIWLCPSARRSGRLAHQWDRFRNRFGIFDIEPPVSEAMKAFLIKNGCGDLIT</sequence>
<dbReference type="EMBL" id="JAUSRF010000011">
    <property type="protein sequence ID" value="MDP9838644.1"/>
    <property type="molecule type" value="Genomic_DNA"/>
</dbReference>
<organism evidence="2 3">
    <name type="scientific">Neorhizobium huautlense</name>
    <dbReference type="NCBI Taxonomy" id="67774"/>
    <lineage>
        <taxon>Bacteria</taxon>
        <taxon>Pseudomonadati</taxon>
        <taxon>Pseudomonadota</taxon>
        <taxon>Alphaproteobacteria</taxon>
        <taxon>Hyphomicrobiales</taxon>
        <taxon>Rhizobiaceae</taxon>
        <taxon>Rhizobium/Agrobacterium group</taxon>
        <taxon>Neorhizobium</taxon>
    </lineage>
</organism>
<dbReference type="Proteomes" id="UP001241472">
    <property type="component" value="Unassembled WGS sequence"/>
</dbReference>
<protein>
    <recommendedName>
        <fullName evidence="1">N-acetyltransferase ESCO zinc-finger domain-containing protein</fullName>
    </recommendedName>
</protein>
<comment type="caution">
    <text evidence="2">The sequence shown here is derived from an EMBL/GenBank/DDBJ whole genome shotgun (WGS) entry which is preliminary data.</text>
</comment>
<reference evidence="2 3" key="1">
    <citation type="submission" date="2023-07" db="EMBL/GenBank/DDBJ databases">
        <title>Sorghum-associated microbial communities from plants grown in Nebraska, USA.</title>
        <authorList>
            <person name="Schachtman D."/>
        </authorList>
    </citation>
    <scope>NUCLEOTIDE SEQUENCE [LARGE SCALE GENOMIC DNA]</scope>
    <source>
        <strain evidence="2 3">DS1307</strain>
    </source>
</reference>
<dbReference type="RefSeq" id="WP_306836750.1">
    <property type="nucleotide sequence ID" value="NZ_JAUSRF010000011.1"/>
</dbReference>